<feature type="transmembrane region" description="Helical" evidence="1">
    <location>
        <begin position="22"/>
        <end position="44"/>
    </location>
</feature>
<dbReference type="AlphaFoldDB" id="A0A1R4A4H3"/>
<dbReference type="Proteomes" id="UP000008707">
    <property type="component" value="Chromosome"/>
</dbReference>
<keyword evidence="1" id="KW-0472">Membrane</keyword>
<evidence type="ECO:0000256" key="1">
    <source>
        <dbReference type="SAM" id="Phobius"/>
    </source>
</evidence>
<feature type="transmembrane region" description="Helical" evidence="1">
    <location>
        <begin position="50"/>
        <end position="72"/>
    </location>
</feature>
<organism evidence="2 3">
    <name type="scientific">Halomonas elongata (strain ATCC 33173 / DSM 2581 / NBRC 15536 / NCIMB 2198 / 1H9)</name>
    <dbReference type="NCBI Taxonomy" id="768066"/>
    <lineage>
        <taxon>Bacteria</taxon>
        <taxon>Pseudomonadati</taxon>
        <taxon>Pseudomonadota</taxon>
        <taxon>Gammaproteobacteria</taxon>
        <taxon>Oceanospirillales</taxon>
        <taxon>Halomonadaceae</taxon>
        <taxon>Halomonas</taxon>
    </lineage>
</organism>
<protein>
    <submittedName>
        <fullName evidence="2">Uncharacterized protein</fullName>
    </submittedName>
</protein>
<dbReference type="KEGG" id="hel:HELO_4036A"/>
<reference evidence="3" key="1">
    <citation type="journal article" date="2011" name="Environ. Microbiol.">
        <title>A blueprint of ectoine metabolism from the genome of the industrial producer Halomonas elongata DSM 2581(T).</title>
        <authorList>
            <person name="Schwibbert K."/>
            <person name="Marin-Sanguino A."/>
            <person name="Bagyan I."/>
            <person name="Heidrich G."/>
            <person name="Lentzen G."/>
            <person name="Seitz H."/>
            <person name="Rampp M."/>
            <person name="Schuster S.C."/>
            <person name="Klenk H.P."/>
            <person name="Pfeiffer F."/>
            <person name="Oesterhelt D."/>
            <person name="Kunte H.J."/>
        </authorList>
    </citation>
    <scope>NUCLEOTIDE SEQUENCE [LARGE SCALE GENOMIC DNA]</scope>
    <source>
        <strain evidence="3">ATCC 33173 / DSM 2581 / NBRC 15536 / NCIMB 2198 / 1H9</strain>
    </source>
</reference>
<keyword evidence="1" id="KW-0812">Transmembrane</keyword>
<name>A0A1R4A4H3_HALED</name>
<accession>A0A1R4A4H3</accession>
<dbReference type="EMBL" id="FN869568">
    <property type="protein sequence ID" value="SJK83862.1"/>
    <property type="molecule type" value="Genomic_DNA"/>
</dbReference>
<gene>
    <name evidence="2" type="ORF">HELO_4036A</name>
</gene>
<sequence>MDSARTCTDHWSFEMDQPMKKAIVALAIMLFVMACLTVVTALALDEPDRVVWLYGTSELFLLSGAVILGWCVKGDSILPSTKSYQVAKWGSRHLGPGIIGLILVNVSGWIHTKTRMQAAAESLSGLEGAFAEASFHVLTLFHIVVAVAIVFFLLRLTVRTKLTSPP</sequence>
<dbReference type="PROSITE" id="PS51257">
    <property type="entry name" value="PROKAR_LIPOPROTEIN"/>
    <property type="match status" value="1"/>
</dbReference>
<keyword evidence="1" id="KW-1133">Transmembrane helix</keyword>
<evidence type="ECO:0000313" key="2">
    <source>
        <dbReference type="EMBL" id="SJK83862.1"/>
    </source>
</evidence>
<feature type="transmembrane region" description="Helical" evidence="1">
    <location>
        <begin position="93"/>
        <end position="110"/>
    </location>
</feature>
<feature type="transmembrane region" description="Helical" evidence="1">
    <location>
        <begin position="130"/>
        <end position="154"/>
    </location>
</feature>
<proteinExistence type="predicted"/>
<evidence type="ECO:0000313" key="3">
    <source>
        <dbReference type="Proteomes" id="UP000008707"/>
    </source>
</evidence>